<dbReference type="SMART" id="SM00198">
    <property type="entry name" value="SCP"/>
    <property type="match status" value="1"/>
</dbReference>
<accession>A0AAN7CVI1</accession>
<reference evidence="4" key="2">
    <citation type="submission" date="2023-05" db="EMBL/GenBank/DDBJ databases">
        <authorList>
            <consortium name="Lawrence Berkeley National Laboratory"/>
            <person name="Steindorff A."/>
            <person name="Hensen N."/>
            <person name="Bonometti L."/>
            <person name="Westerberg I."/>
            <person name="Brannstrom I.O."/>
            <person name="Guillou S."/>
            <person name="Cros-Aarteil S."/>
            <person name="Calhoun S."/>
            <person name="Haridas S."/>
            <person name="Kuo A."/>
            <person name="Mondo S."/>
            <person name="Pangilinan J."/>
            <person name="Riley R."/>
            <person name="Labutti K."/>
            <person name="Andreopoulos B."/>
            <person name="Lipzen A."/>
            <person name="Chen C."/>
            <person name="Yanf M."/>
            <person name="Daum C."/>
            <person name="Ng V."/>
            <person name="Clum A."/>
            <person name="Ohm R."/>
            <person name="Martin F."/>
            <person name="Silar P."/>
            <person name="Natvig D."/>
            <person name="Lalanne C."/>
            <person name="Gautier V."/>
            <person name="Ament-Velasquez S.L."/>
            <person name="Kruys A."/>
            <person name="Hutchinson M.I."/>
            <person name="Powell A.J."/>
            <person name="Barry K."/>
            <person name="Miller A.N."/>
            <person name="Grigoriev I.V."/>
            <person name="Debuchy R."/>
            <person name="Gladieux P."/>
            <person name="Thoren M.H."/>
            <person name="Johannesson H."/>
        </authorList>
    </citation>
    <scope>NUCLEOTIDE SEQUENCE</scope>
    <source>
        <strain evidence="4">CBS 359.72</strain>
    </source>
</reference>
<dbReference type="CDD" id="cd05380">
    <property type="entry name" value="CAP_euk"/>
    <property type="match status" value="1"/>
</dbReference>
<feature type="compositionally biased region" description="Low complexity" evidence="1">
    <location>
        <begin position="115"/>
        <end position="127"/>
    </location>
</feature>
<dbReference type="GO" id="GO:0005576">
    <property type="term" value="C:extracellular region"/>
    <property type="evidence" value="ECO:0007669"/>
    <property type="project" value="InterPro"/>
</dbReference>
<comment type="caution">
    <text evidence="4">The sequence shown here is derived from an EMBL/GenBank/DDBJ whole genome shotgun (WGS) entry which is preliminary data.</text>
</comment>
<protein>
    <submittedName>
        <fullName evidence="4">CAP domain-containing protein</fullName>
    </submittedName>
</protein>
<name>A0AAN7CVI1_9PEZI</name>
<dbReference type="InterPro" id="IPR014044">
    <property type="entry name" value="CAP_dom"/>
</dbReference>
<feature type="domain" description="SCP" evidence="3">
    <location>
        <begin position="149"/>
        <end position="302"/>
    </location>
</feature>
<keyword evidence="5" id="KW-1185">Reference proteome</keyword>
<evidence type="ECO:0000259" key="3">
    <source>
        <dbReference type="SMART" id="SM00198"/>
    </source>
</evidence>
<dbReference type="InterPro" id="IPR001283">
    <property type="entry name" value="CRISP-related"/>
</dbReference>
<dbReference type="Pfam" id="PF00188">
    <property type="entry name" value="CAP"/>
    <property type="match status" value="1"/>
</dbReference>
<feature type="region of interest" description="Disordered" evidence="1">
    <location>
        <begin position="46"/>
        <end position="145"/>
    </location>
</feature>
<dbReference type="EMBL" id="MU857650">
    <property type="protein sequence ID" value="KAK4247658.1"/>
    <property type="molecule type" value="Genomic_DNA"/>
</dbReference>
<dbReference type="InterPro" id="IPR018244">
    <property type="entry name" value="Allrgn_V5/Tpx1_CS"/>
</dbReference>
<feature type="compositionally biased region" description="Pro residues" evidence="1">
    <location>
        <begin position="74"/>
        <end position="84"/>
    </location>
</feature>
<gene>
    <name evidence="4" type="ORF">C7999DRAFT_41087</name>
</gene>
<evidence type="ECO:0000313" key="5">
    <source>
        <dbReference type="Proteomes" id="UP001303647"/>
    </source>
</evidence>
<feature type="chain" id="PRO_5042878545" evidence="2">
    <location>
        <begin position="18"/>
        <end position="320"/>
    </location>
</feature>
<keyword evidence="2" id="KW-0732">Signal</keyword>
<feature type="signal peptide" evidence="2">
    <location>
        <begin position="1"/>
        <end position="17"/>
    </location>
</feature>
<evidence type="ECO:0000256" key="2">
    <source>
        <dbReference type="SAM" id="SignalP"/>
    </source>
</evidence>
<organism evidence="4 5">
    <name type="scientific">Corynascus novoguineensis</name>
    <dbReference type="NCBI Taxonomy" id="1126955"/>
    <lineage>
        <taxon>Eukaryota</taxon>
        <taxon>Fungi</taxon>
        <taxon>Dikarya</taxon>
        <taxon>Ascomycota</taxon>
        <taxon>Pezizomycotina</taxon>
        <taxon>Sordariomycetes</taxon>
        <taxon>Sordariomycetidae</taxon>
        <taxon>Sordariales</taxon>
        <taxon>Chaetomiaceae</taxon>
        <taxon>Corynascus</taxon>
    </lineage>
</organism>
<dbReference type="SUPFAM" id="SSF55797">
    <property type="entry name" value="PR-1-like"/>
    <property type="match status" value="1"/>
</dbReference>
<reference evidence="4" key="1">
    <citation type="journal article" date="2023" name="Mol. Phylogenet. Evol.">
        <title>Genome-scale phylogeny and comparative genomics of the fungal order Sordariales.</title>
        <authorList>
            <person name="Hensen N."/>
            <person name="Bonometti L."/>
            <person name="Westerberg I."/>
            <person name="Brannstrom I.O."/>
            <person name="Guillou S."/>
            <person name="Cros-Aarteil S."/>
            <person name="Calhoun S."/>
            <person name="Haridas S."/>
            <person name="Kuo A."/>
            <person name="Mondo S."/>
            <person name="Pangilinan J."/>
            <person name="Riley R."/>
            <person name="LaButti K."/>
            <person name="Andreopoulos B."/>
            <person name="Lipzen A."/>
            <person name="Chen C."/>
            <person name="Yan M."/>
            <person name="Daum C."/>
            <person name="Ng V."/>
            <person name="Clum A."/>
            <person name="Steindorff A."/>
            <person name="Ohm R.A."/>
            <person name="Martin F."/>
            <person name="Silar P."/>
            <person name="Natvig D.O."/>
            <person name="Lalanne C."/>
            <person name="Gautier V."/>
            <person name="Ament-Velasquez S.L."/>
            <person name="Kruys A."/>
            <person name="Hutchinson M.I."/>
            <person name="Powell A.J."/>
            <person name="Barry K."/>
            <person name="Miller A.N."/>
            <person name="Grigoriev I.V."/>
            <person name="Debuchy R."/>
            <person name="Gladieux P."/>
            <person name="Hiltunen Thoren M."/>
            <person name="Johannesson H."/>
        </authorList>
    </citation>
    <scope>NUCLEOTIDE SEQUENCE</scope>
    <source>
        <strain evidence="4">CBS 359.72</strain>
    </source>
</reference>
<proteinExistence type="predicted"/>
<evidence type="ECO:0000256" key="1">
    <source>
        <dbReference type="SAM" id="MobiDB-lite"/>
    </source>
</evidence>
<dbReference type="PROSITE" id="PS01009">
    <property type="entry name" value="CRISP_1"/>
    <property type="match status" value="1"/>
</dbReference>
<evidence type="ECO:0000313" key="4">
    <source>
        <dbReference type="EMBL" id="KAK4247658.1"/>
    </source>
</evidence>
<dbReference type="InterPro" id="IPR035940">
    <property type="entry name" value="CAP_sf"/>
</dbReference>
<dbReference type="PANTHER" id="PTHR10334">
    <property type="entry name" value="CYSTEINE-RICH SECRETORY PROTEIN-RELATED"/>
    <property type="match status" value="1"/>
</dbReference>
<dbReference type="AlphaFoldDB" id="A0AAN7CVI1"/>
<dbReference type="Gene3D" id="3.40.33.10">
    <property type="entry name" value="CAP"/>
    <property type="match status" value="1"/>
</dbReference>
<dbReference type="PRINTS" id="PR00837">
    <property type="entry name" value="V5TPXLIKE"/>
</dbReference>
<dbReference type="FunFam" id="3.40.33.10:FF:000018">
    <property type="entry name" value="SCP-like extracellular protein, putative"/>
    <property type="match status" value="1"/>
</dbReference>
<sequence length="320" mass="34267">MKSSIFLAGCGAILAAASPILQDRRLYFKTDIVVEWVTVTVTEGDKPTVFRRPTPRPHPKTTVEPAEPSSTSAAPPPPPPPPPSSSSVRVNQAAVVPTFTATRSPKPSPNPPEPSSTVESPKPAEPSSDPEPAPAPSSTKQDILPEPTDYASTAVYHHNVHRFNHSAGALSWSEEHAGYAKTLAERCVFEHDTNIGGGGYGQNLAMWGSSEDPEAFGATKSVARAASNGWYNGEVNLFPPSDYGKDSPDMSNFKEWGHFSQLVWKETKKVGCYSQFCPAGTLSTYGSWYTVCNYYPPGNMGGAYAKNVLPPQGQAVLMAA</sequence>
<dbReference type="Proteomes" id="UP001303647">
    <property type="component" value="Unassembled WGS sequence"/>
</dbReference>
<feature type="compositionally biased region" description="Low complexity" evidence="1">
    <location>
        <begin position="60"/>
        <end position="73"/>
    </location>
</feature>